<proteinExistence type="predicted"/>
<dbReference type="RefSeq" id="WP_095980604.1">
    <property type="nucleotide sequence ID" value="NZ_CP022163.1"/>
</dbReference>
<dbReference type="EMBL" id="CP022163">
    <property type="protein sequence ID" value="ATB32430.1"/>
    <property type="molecule type" value="Genomic_DNA"/>
</dbReference>
<feature type="chain" id="PRO_5012015663" description="Lipoprotein" evidence="1">
    <location>
        <begin position="22"/>
        <end position="302"/>
    </location>
</feature>
<evidence type="ECO:0000313" key="3">
    <source>
        <dbReference type="Proteomes" id="UP000217289"/>
    </source>
</evidence>
<organism evidence="2 3">
    <name type="scientific">Melittangium boletus DSM 14713</name>
    <dbReference type="NCBI Taxonomy" id="1294270"/>
    <lineage>
        <taxon>Bacteria</taxon>
        <taxon>Pseudomonadati</taxon>
        <taxon>Myxococcota</taxon>
        <taxon>Myxococcia</taxon>
        <taxon>Myxococcales</taxon>
        <taxon>Cystobacterineae</taxon>
        <taxon>Archangiaceae</taxon>
        <taxon>Melittangium</taxon>
    </lineage>
</organism>
<accession>A0A250IMF8</accession>
<dbReference type="PROSITE" id="PS51257">
    <property type="entry name" value="PROKAR_LIPOPROTEIN"/>
    <property type="match status" value="1"/>
</dbReference>
<gene>
    <name evidence="2" type="ORF">MEBOL_005908</name>
</gene>
<dbReference type="Proteomes" id="UP000217289">
    <property type="component" value="Chromosome"/>
</dbReference>
<evidence type="ECO:0000313" key="2">
    <source>
        <dbReference type="EMBL" id="ATB32430.1"/>
    </source>
</evidence>
<keyword evidence="3" id="KW-1185">Reference proteome</keyword>
<dbReference type="AlphaFoldDB" id="A0A250IMF8"/>
<protein>
    <recommendedName>
        <fullName evidence="4">Lipoprotein</fullName>
    </recommendedName>
</protein>
<evidence type="ECO:0000256" key="1">
    <source>
        <dbReference type="SAM" id="SignalP"/>
    </source>
</evidence>
<feature type="signal peptide" evidence="1">
    <location>
        <begin position="1"/>
        <end position="21"/>
    </location>
</feature>
<dbReference type="OrthoDB" id="5526057at2"/>
<reference evidence="2 3" key="1">
    <citation type="submission" date="2017-06" db="EMBL/GenBank/DDBJ databases">
        <authorList>
            <person name="Kim H.J."/>
            <person name="Triplett B.A."/>
        </authorList>
    </citation>
    <scope>NUCLEOTIDE SEQUENCE [LARGE SCALE GENOMIC DNA]</scope>
    <source>
        <strain evidence="2 3">DSM 14713</strain>
    </source>
</reference>
<dbReference type="KEGG" id="mbd:MEBOL_005908"/>
<evidence type="ECO:0008006" key="4">
    <source>
        <dbReference type="Google" id="ProtNLM"/>
    </source>
</evidence>
<sequence length="302" mass="31390">MQLRKMTLMFAALSAVSLMMACDGGGRDTLACASDTDCLESEICHPQAGVCVQTCSSAADCPDSAKTCDPLSGTSNSICKCKTDELCQGDTRLSDASGLSCSTTYSVCTDQTATKCTSNAQCAANQTCNTTTGACEDRPAEGAACSGQGQTTCAYGQFCSSSKCAAVPAPTCQNYTNFTRRSELGTTGPIIFNASVVSAATDSFCGSGTNTKRVKVNVSAYSSTPFPQTKNELNGLFYVQVAGTRLDGADTISSSAGNYTVTGSNRERADFVMSFCVAPSSDTLSLGVYFTGGNFFCYQADY</sequence>
<keyword evidence="1" id="KW-0732">Signal</keyword>
<name>A0A250IMF8_9BACT</name>